<protein>
    <submittedName>
        <fullName evidence="2">IS3 family transposase</fullName>
    </submittedName>
</protein>
<accession>A0A7V8PHM4</accession>
<proteinExistence type="predicted"/>
<feature type="domain" description="Integrase catalytic" evidence="1">
    <location>
        <begin position="8"/>
        <end position="37"/>
    </location>
</feature>
<dbReference type="Proteomes" id="UP000237284">
    <property type="component" value="Chromosome"/>
</dbReference>
<dbReference type="InterPro" id="IPR001584">
    <property type="entry name" value="Integrase_cat-core"/>
</dbReference>
<dbReference type="AlphaFoldDB" id="A0A7V8PHM4"/>
<evidence type="ECO:0000259" key="1">
    <source>
        <dbReference type="Pfam" id="PF13333"/>
    </source>
</evidence>
<organism evidence="2 3">
    <name type="scientific">Pectobacterium versatile</name>
    <dbReference type="NCBI Taxonomy" id="2488639"/>
    <lineage>
        <taxon>Bacteria</taxon>
        <taxon>Pseudomonadati</taxon>
        <taxon>Pseudomonadota</taxon>
        <taxon>Gammaproteobacteria</taxon>
        <taxon>Enterobacterales</taxon>
        <taxon>Pectobacteriaceae</taxon>
        <taxon>Pectobacterium</taxon>
    </lineage>
</organism>
<dbReference type="Pfam" id="PF13333">
    <property type="entry name" value="rve_2"/>
    <property type="match status" value="1"/>
</dbReference>
<dbReference type="EMBL" id="CP065030">
    <property type="protein sequence ID" value="QPK14889.1"/>
    <property type="molecule type" value="Genomic_DNA"/>
</dbReference>
<reference evidence="2 3" key="1">
    <citation type="submission" date="2020-11" db="EMBL/GenBank/DDBJ databases">
        <title>Complete genome sequence of Pectobacterium versatile F131.</title>
        <authorList>
            <person name="Shirshikov F.V."/>
            <person name="Miroshnikov K."/>
            <person name="Toshakov S.V."/>
            <person name="Kabanova A.P."/>
            <person name="Barannik A.P."/>
            <person name="Shneider M."/>
            <person name="Ignatov A.N."/>
            <person name="Miroshnikov K.A."/>
            <person name="Mikhailova Y.V."/>
            <person name="Shelenkov A."/>
            <person name="Yanushevich Y.G."/>
            <person name="Evseev P.V."/>
        </authorList>
    </citation>
    <scope>NUCLEOTIDE SEQUENCE [LARGE SCALE GENOMIC DNA]</scope>
    <source>
        <strain evidence="2 3">F131</strain>
    </source>
</reference>
<evidence type="ECO:0000313" key="3">
    <source>
        <dbReference type="Proteomes" id="UP000237284"/>
    </source>
</evidence>
<sequence>MMRSAWKFFHFLKMECIRCEYIVSREEMRTVMFNYIE</sequence>
<dbReference type="RefSeq" id="WP_107333336.1">
    <property type="nucleotide sequence ID" value="NZ_CAKLIW010000018.1"/>
</dbReference>
<evidence type="ECO:0000313" key="2">
    <source>
        <dbReference type="EMBL" id="QPK14889.1"/>
    </source>
</evidence>
<name>A0A7V8PHM4_9GAMM</name>
<dbReference type="GO" id="GO:0015074">
    <property type="term" value="P:DNA integration"/>
    <property type="evidence" value="ECO:0007669"/>
    <property type="project" value="InterPro"/>
</dbReference>
<gene>
    <name evidence="2" type="ORF">F131LOC_016250</name>
</gene>